<feature type="region of interest" description="Disordered" evidence="1">
    <location>
        <begin position="67"/>
        <end position="104"/>
    </location>
</feature>
<proteinExistence type="predicted"/>
<dbReference type="RefSeq" id="WP_369274859.1">
    <property type="nucleotide sequence ID" value="NZ_CP163432.1"/>
</dbReference>
<evidence type="ECO:0000256" key="1">
    <source>
        <dbReference type="SAM" id="MobiDB-lite"/>
    </source>
</evidence>
<protein>
    <submittedName>
        <fullName evidence="2">Uncharacterized protein</fullName>
    </submittedName>
</protein>
<accession>A0AB39N8U9</accession>
<sequence>MDNLVPSRPSLPLQLGRLRGHLRPPEGAPDSTVADNVMRVLRRLYRDDGSSYRAGVNAGPAHTTTCVAASLPGPNRQLTPITGGRRARADPDPGYHPAARDGKQ</sequence>
<gene>
    <name evidence="2" type="ORF">AB5J55_37325</name>
</gene>
<dbReference type="EMBL" id="CP163432">
    <property type="protein sequence ID" value="XDQ14908.1"/>
    <property type="molecule type" value="Genomic_DNA"/>
</dbReference>
<dbReference type="AlphaFoldDB" id="A0AB39N8U9"/>
<evidence type="ECO:0000313" key="2">
    <source>
        <dbReference type="EMBL" id="XDQ14908.1"/>
    </source>
</evidence>
<organism evidence="2">
    <name type="scientific">Streptomyces sp. R11</name>
    <dbReference type="NCBI Taxonomy" id="3238625"/>
    <lineage>
        <taxon>Bacteria</taxon>
        <taxon>Bacillati</taxon>
        <taxon>Actinomycetota</taxon>
        <taxon>Actinomycetes</taxon>
        <taxon>Kitasatosporales</taxon>
        <taxon>Streptomycetaceae</taxon>
        <taxon>Streptomyces</taxon>
    </lineage>
</organism>
<reference evidence="2" key="1">
    <citation type="submission" date="2024-07" db="EMBL/GenBank/DDBJ databases">
        <authorList>
            <person name="Yu S.T."/>
        </authorList>
    </citation>
    <scope>NUCLEOTIDE SEQUENCE</scope>
    <source>
        <strain evidence="2">R11</strain>
    </source>
</reference>
<name>A0AB39N8U9_9ACTN</name>
<feature type="compositionally biased region" description="Basic and acidic residues" evidence="1">
    <location>
        <begin position="87"/>
        <end position="104"/>
    </location>
</feature>
<feature type="region of interest" description="Disordered" evidence="1">
    <location>
        <begin position="1"/>
        <end position="31"/>
    </location>
</feature>